<organism evidence="1 2">
    <name type="scientific">Granulicella sibirica</name>
    <dbReference type="NCBI Taxonomy" id="2479048"/>
    <lineage>
        <taxon>Bacteria</taxon>
        <taxon>Pseudomonadati</taxon>
        <taxon>Acidobacteriota</taxon>
        <taxon>Terriglobia</taxon>
        <taxon>Terriglobales</taxon>
        <taxon>Acidobacteriaceae</taxon>
        <taxon>Granulicella</taxon>
    </lineage>
</organism>
<comment type="caution">
    <text evidence="1">The sequence shown here is derived from an EMBL/GenBank/DDBJ whole genome shotgun (WGS) entry which is preliminary data.</text>
</comment>
<sequence>MVGCWSHVVPFSRGAGDSPARCGESRSGEESCCIENCVFGPCGYRRKVLDCDAVVPRLGSVFANPWVLRAYGPWKASSCGS</sequence>
<evidence type="ECO:0000313" key="1">
    <source>
        <dbReference type="EMBL" id="RXH57446.1"/>
    </source>
</evidence>
<dbReference type="EMBL" id="RDSM01000001">
    <property type="protein sequence ID" value="RXH57446.1"/>
    <property type="molecule type" value="Genomic_DNA"/>
</dbReference>
<gene>
    <name evidence="1" type="ORF">GRAN_0756</name>
</gene>
<accession>A0A4Q0T714</accession>
<reference evidence="1 2" key="1">
    <citation type="submission" date="2018-11" db="EMBL/GenBank/DDBJ databases">
        <authorList>
            <person name="Mardanov A.V."/>
            <person name="Ravin N.V."/>
            <person name="Dedysh S.N."/>
        </authorList>
    </citation>
    <scope>NUCLEOTIDE SEQUENCE [LARGE SCALE GENOMIC DNA]</scope>
    <source>
        <strain evidence="1 2">AF10</strain>
    </source>
</reference>
<name>A0A4Q0T714_9BACT</name>
<keyword evidence="2" id="KW-1185">Reference proteome</keyword>
<dbReference type="Proteomes" id="UP000289437">
    <property type="component" value="Unassembled WGS sequence"/>
</dbReference>
<reference evidence="2" key="2">
    <citation type="submission" date="2019-02" db="EMBL/GenBank/DDBJ databases">
        <title>Granulicella sibirica sp. nov., a psychrotolerant acidobacterium isolated from an organic soil layer in forested tundra, West Siberia.</title>
        <authorList>
            <person name="Oshkin I.Y."/>
            <person name="Kulichevskaya I.S."/>
            <person name="Rijpstra W.I.C."/>
            <person name="Sinninghe Damste J.S."/>
            <person name="Rakitin A.L."/>
            <person name="Ravin N.V."/>
            <person name="Dedysh S.N."/>
        </authorList>
    </citation>
    <scope>NUCLEOTIDE SEQUENCE [LARGE SCALE GENOMIC DNA]</scope>
    <source>
        <strain evidence="2">AF10</strain>
    </source>
</reference>
<protein>
    <submittedName>
        <fullName evidence="1">Uncharacterized protein</fullName>
    </submittedName>
</protein>
<dbReference type="AlphaFoldDB" id="A0A4Q0T714"/>
<evidence type="ECO:0000313" key="2">
    <source>
        <dbReference type="Proteomes" id="UP000289437"/>
    </source>
</evidence>
<proteinExistence type="predicted"/>